<dbReference type="Gene3D" id="1.25.40.10">
    <property type="entry name" value="Tetratricopeptide repeat domain"/>
    <property type="match status" value="1"/>
</dbReference>
<dbReference type="Proteomes" id="UP000037558">
    <property type="component" value="Unassembled WGS sequence"/>
</dbReference>
<name>A0A0M0L789_9BACI</name>
<dbReference type="EMBL" id="LILC01000011">
    <property type="protein sequence ID" value="KOO46935.1"/>
    <property type="molecule type" value="Genomic_DNA"/>
</dbReference>
<dbReference type="Pfam" id="PF14559">
    <property type="entry name" value="TPR_19"/>
    <property type="match status" value="1"/>
</dbReference>
<dbReference type="PATRIC" id="fig|284581.3.peg.3745"/>
<dbReference type="SUPFAM" id="SSF116965">
    <property type="entry name" value="Hypothetical protein MPN330"/>
    <property type="match status" value="1"/>
</dbReference>
<dbReference type="STRING" id="284581.AMD01_08455"/>
<dbReference type="SUPFAM" id="SSF48452">
    <property type="entry name" value="TPR-like"/>
    <property type="match status" value="1"/>
</dbReference>
<feature type="repeat" description="TPR" evidence="1">
    <location>
        <begin position="17"/>
        <end position="50"/>
    </location>
</feature>
<dbReference type="OrthoDB" id="2364593at2"/>
<proteinExistence type="predicted"/>
<dbReference type="InterPro" id="IPR019734">
    <property type="entry name" value="TPR_rpt"/>
</dbReference>
<evidence type="ECO:0000313" key="2">
    <source>
        <dbReference type="EMBL" id="KOO46935.1"/>
    </source>
</evidence>
<dbReference type="AlphaFoldDB" id="A0A0M0L789"/>
<dbReference type="InterPro" id="IPR024503">
    <property type="entry name" value="DUF3196"/>
</dbReference>
<dbReference type="PROSITE" id="PS50005">
    <property type="entry name" value="TPR"/>
    <property type="match status" value="1"/>
</dbReference>
<accession>A0A0M0L789</accession>
<dbReference type="RefSeq" id="WP_053400946.1">
    <property type="nucleotide sequence ID" value="NZ_JAUKEN010000001.1"/>
</dbReference>
<evidence type="ECO:0000256" key="1">
    <source>
        <dbReference type="PROSITE-ProRule" id="PRU00339"/>
    </source>
</evidence>
<keyword evidence="1" id="KW-0802">TPR repeat</keyword>
<sequence length="338" mass="39236">MSKERETENIIAFPHLKERLVEKATMLMKEKDYREALPLLQQVHELDPEHHEGALGLVICSFELGDIKTAKHHSKRMLQEGIGDYYQVLQIHLMILVQNGDYEEGATLLQAVFDEQQVPFEHASHLHNLLQFCQTRVEELPDMPEPADEHDQDEELRLMLENGNVNQQLDVVQALYQVDVNKHLQLFEKMLKEESVHPIVKTMLFKLLAEQQIDANIEVCKFTYKATFNPSKMDMSELDAFSAHVQSRLEEQLESNDPTLLSFALEIWQRYLFLLFPFYPQQGEQNVWVAAVHYAALEMQGQEGEMEDVASQYNLRLSALQQVIDDIKKIEEISSIEM</sequence>
<dbReference type="Pfam" id="PF11428">
    <property type="entry name" value="DUF3196"/>
    <property type="match status" value="1"/>
</dbReference>
<reference evidence="3" key="1">
    <citation type="submission" date="2015-08" db="EMBL/GenBank/DDBJ databases">
        <title>Fjat-14210 dsm16467.</title>
        <authorList>
            <person name="Liu B."/>
            <person name="Wang J."/>
            <person name="Zhu Y."/>
            <person name="Liu G."/>
            <person name="Chen Q."/>
            <person name="Chen Z."/>
            <person name="Lan J."/>
            <person name="Che J."/>
            <person name="Ge C."/>
            <person name="Shi H."/>
            <person name="Pan Z."/>
            <person name="Liu X."/>
        </authorList>
    </citation>
    <scope>NUCLEOTIDE SEQUENCE [LARGE SCALE GENOMIC DNA]</scope>
    <source>
        <strain evidence="3">DSM 16467</strain>
    </source>
</reference>
<keyword evidence="3" id="KW-1185">Reference proteome</keyword>
<protein>
    <submittedName>
        <fullName evidence="2">Uncharacterized protein</fullName>
    </submittedName>
</protein>
<dbReference type="InterPro" id="IPR011990">
    <property type="entry name" value="TPR-like_helical_dom_sf"/>
</dbReference>
<evidence type="ECO:0000313" key="3">
    <source>
        <dbReference type="Proteomes" id="UP000037558"/>
    </source>
</evidence>
<gene>
    <name evidence="2" type="ORF">AMD01_08455</name>
</gene>
<organism evidence="2 3">
    <name type="scientific">Priestia koreensis</name>
    <dbReference type="NCBI Taxonomy" id="284581"/>
    <lineage>
        <taxon>Bacteria</taxon>
        <taxon>Bacillati</taxon>
        <taxon>Bacillota</taxon>
        <taxon>Bacilli</taxon>
        <taxon>Bacillales</taxon>
        <taxon>Bacillaceae</taxon>
        <taxon>Priestia</taxon>
    </lineage>
</organism>
<comment type="caution">
    <text evidence="2">The sequence shown here is derived from an EMBL/GenBank/DDBJ whole genome shotgun (WGS) entry which is preliminary data.</text>
</comment>